<reference evidence="2 3" key="1">
    <citation type="journal article" date="2020" name="ISME J.">
        <title>Uncovering the hidden diversity of litter-decomposition mechanisms in mushroom-forming fungi.</title>
        <authorList>
            <person name="Floudas D."/>
            <person name="Bentzer J."/>
            <person name="Ahren D."/>
            <person name="Johansson T."/>
            <person name="Persson P."/>
            <person name="Tunlid A."/>
        </authorList>
    </citation>
    <scope>NUCLEOTIDE SEQUENCE [LARGE SCALE GENOMIC DNA]</scope>
    <source>
        <strain evidence="2 3">CBS 406.79</strain>
    </source>
</reference>
<accession>A0A8H5M0A3</accession>
<keyword evidence="3" id="KW-1185">Reference proteome</keyword>
<gene>
    <name evidence="2" type="ORF">D9757_008298</name>
</gene>
<dbReference type="Gene3D" id="2.60.40.1180">
    <property type="entry name" value="Golgi alpha-mannosidase II"/>
    <property type="match status" value="2"/>
</dbReference>
<evidence type="ECO:0000313" key="3">
    <source>
        <dbReference type="Proteomes" id="UP000518752"/>
    </source>
</evidence>
<dbReference type="InterPro" id="IPR048395">
    <property type="entry name" value="Glyco_hydro_31_C"/>
</dbReference>
<dbReference type="PANTHER" id="PTHR43863:SF2">
    <property type="entry name" value="MALTASE-GLUCOAMYLASE"/>
    <property type="match status" value="1"/>
</dbReference>
<comment type="caution">
    <text evidence="2">The sequence shown here is derived from an EMBL/GenBank/DDBJ whole genome shotgun (WGS) entry which is preliminary data.</text>
</comment>
<dbReference type="Pfam" id="PF21365">
    <property type="entry name" value="Glyco_hydro_31_3rd"/>
    <property type="match status" value="1"/>
</dbReference>
<dbReference type="SUPFAM" id="SSF51011">
    <property type="entry name" value="Glycosyl hydrolase domain"/>
    <property type="match status" value="1"/>
</dbReference>
<evidence type="ECO:0000259" key="1">
    <source>
        <dbReference type="Pfam" id="PF21365"/>
    </source>
</evidence>
<dbReference type="InterPro" id="IPR013780">
    <property type="entry name" value="Glyco_hydro_b"/>
</dbReference>
<dbReference type="Gene3D" id="3.20.20.80">
    <property type="entry name" value="Glycosidases"/>
    <property type="match status" value="1"/>
</dbReference>
<evidence type="ECO:0000313" key="2">
    <source>
        <dbReference type="EMBL" id="KAF5376550.1"/>
    </source>
</evidence>
<dbReference type="EMBL" id="JAACJN010000090">
    <property type="protein sequence ID" value="KAF5376550.1"/>
    <property type="molecule type" value="Genomic_DNA"/>
</dbReference>
<dbReference type="InterPro" id="IPR051816">
    <property type="entry name" value="Glycosyl_Hydrolase_31"/>
</dbReference>
<dbReference type="OrthoDB" id="1334205at2759"/>
<name>A0A8H5M0A3_9AGAR</name>
<dbReference type="SUPFAM" id="SSF117125">
    <property type="entry name" value="Putative glucosidase YicI, C-terminal domain"/>
    <property type="match status" value="1"/>
</dbReference>
<sequence>MAKLLEAKHSLIPYLYQLAIRAHETGHPLQRAMFLEFPEDRTTHHLDMQFMMGPSLLVAPVFVPEDEDTEYYIPAGRWTDFWDHSRTIVGPAWIKERVGHDIIPVWVRPGTVLLRGPANTGKPDYDYSKDLRVGLFELGEGETSAKIPGGAVIRAERKEGKVKVSIADGKASIDAVFVGNGGKTERVRVEAGATEVYYEL</sequence>
<organism evidence="2 3">
    <name type="scientific">Collybiopsis confluens</name>
    <dbReference type="NCBI Taxonomy" id="2823264"/>
    <lineage>
        <taxon>Eukaryota</taxon>
        <taxon>Fungi</taxon>
        <taxon>Dikarya</taxon>
        <taxon>Basidiomycota</taxon>
        <taxon>Agaricomycotina</taxon>
        <taxon>Agaricomycetes</taxon>
        <taxon>Agaricomycetidae</taxon>
        <taxon>Agaricales</taxon>
        <taxon>Marasmiineae</taxon>
        <taxon>Omphalotaceae</taxon>
        <taxon>Collybiopsis</taxon>
    </lineage>
</organism>
<proteinExistence type="predicted"/>
<protein>
    <recommendedName>
        <fullName evidence="1">Glycosyl hydrolase family 31 C-terminal domain-containing protein</fullName>
    </recommendedName>
</protein>
<dbReference type="Proteomes" id="UP000518752">
    <property type="component" value="Unassembled WGS sequence"/>
</dbReference>
<dbReference type="AlphaFoldDB" id="A0A8H5M0A3"/>
<feature type="domain" description="Glycosyl hydrolase family 31 C-terminal" evidence="1">
    <location>
        <begin position="26"/>
        <end position="113"/>
    </location>
</feature>
<dbReference type="PANTHER" id="PTHR43863">
    <property type="entry name" value="HYDROLASE, PUTATIVE (AFU_ORTHOLOGUE AFUA_1G03140)-RELATED"/>
    <property type="match status" value="1"/>
</dbReference>